<accession>A0A8H3R0G8</accession>
<keyword evidence="1" id="KW-1133">Transmembrane helix</keyword>
<name>A0A8H3R0G8_9GLOM</name>
<comment type="caution">
    <text evidence="2">The sequence shown here is derived from an EMBL/GenBank/DDBJ whole genome shotgun (WGS) entry which is preliminary data.</text>
</comment>
<dbReference type="AlphaFoldDB" id="A0A8H3R0G8"/>
<feature type="transmembrane region" description="Helical" evidence="1">
    <location>
        <begin position="77"/>
        <end position="105"/>
    </location>
</feature>
<dbReference type="EMBL" id="BLAL01000246">
    <property type="protein sequence ID" value="GES95899.1"/>
    <property type="molecule type" value="Genomic_DNA"/>
</dbReference>
<sequence>MSLATCDPLLSREKTNFDWLHDYVIINTRFRYLIIFFKPFAQLTVKDSRLFGSSISQLRYVQFRFHPFVLLLVNTKFFSVLSITLHFLLFFLLLFEFFISMFPYLGIAQL</sequence>
<evidence type="ECO:0000313" key="2">
    <source>
        <dbReference type="EMBL" id="GES95899.1"/>
    </source>
</evidence>
<dbReference type="Proteomes" id="UP000615446">
    <property type="component" value="Unassembled WGS sequence"/>
</dbReference>
<reference evidence="2" key="1">
    <citation type="submission" date="2019-10" db="EMBL/GenBank/DDBJ databases">
        <title>Conservation and host-specific expression of non-tandemly repeated heterogenous ribosome RNA gene in arbuscular mycorrhizal fungi.</title>
        <authorList>
            <person name="Maeda T."/>
            <person name="Kobayashi Y."/>
            <person name="Nakagawa T."/>
            <person name="Ezawa T."/>
            <person name="Yamaguchi K."/>
            <person name="Bino T."/>
            <person name="Nishimoto Y."/>
            <person name="Shigenobu S."/>
            <person name="Kawaguchi M."/>
        </authorList>
    </citation>
    <scope>NUCLEOTIDE SEQUENCE</scope>
    <source>
        <strain evidence="2">HR1</strain>
    </source>
</reference>
<evidence type="ECO:0000313" key="3">
    <source>
        <dbReference type="Proteomes" id="UP000615446"/>
    </source>
</evidence>
<evidence type="ECO:0000256" key="1">
    <source>
        <dbReference type="SAM" id="Phobius"/>
    </source>
</evidence>
<organism evidence="2 3">
    <name type="scientific">Rhizophagus clarus</name>
    <dbReference type="NCBI Taxonomy" id="94130"/>
    <lineage>
        <taxon>Eukaryota</taxon>
        <taxon>Fungi</taxon>
        <taxon>Fungi incertae sedis</taxon>
        <taxon>Mucoromycota</taxon>
        <taxon>Glomeromycotina</taxon>
        <taxon>Glomeromycetes</taxon>
        <taxon>Glomerales</taxon>
        <taxon>Glomeraceae</taxon>
        <taxon>Rhizophagus</taxon>
    </lineage>
</organism>
<keyword evidence="1" id="KW-0472">Membrane</keyword>
<keyword evidence="1" id="KW-0812">Transmembrane</keyword>
<proteinExistence type="predicted"/>
<protein>
    <submittedName>
        <fullName evidence="2">Uncharacterized protein</fullName>
    </submittedName>
</protein>
<gene>
    <name evidence="2" type="ORF">RCL2_002256000</name>
</gene>